<dbReference type="EMBL" id="PJNI01000007">
    <property type="protein sequence ID" value="PKR81033.1"/>
    <property type="molecule type" value="Genomic_DNA"/>
</dbReference>
<gene>
    <name evidence="1" type="ORF">CW751_07675</name>
</gene>
<sequence length="234" mass="27811">MQSYIYEKNFDLAHQMIDQIKGLKGKVGFKSLYLNLRINNILLTDQMNLFNIQGQFEKSREVYQKDYTKNKDLIERSSKENQIKFYFTTAYTLFAVDEKKEALKFINLLLNDNEQQLRQDIYSFSRILNLMLHFDLENYEYIEYSANSAIRYLNKVKRDHQIEKVFIKQIKKIAKTATSSETIPIFKETLSEINLLLVEENERVILDYIDIVSWLKSKLTNDSFSNLVKHSLKT</sequence>
<dbReference type="Proteomes" id="UP000236654">
    <property type="component" value="Unassembled WGS sequence"/>
</dbReference>
<evidence type="ECO:0000313" key="1">
    <source>
        <dbReference type="EMBL" id="PKR81033.1"/>
    </source>
</evidence>
<accession>A0A2I0R391</accession>
<evidence type="ECO:0000313" key="2">
    <source>
        <dbReference type="Proteomes" id="UP000236654"/>
    </source>
</evidence>
<reference evidence="1 2" key="1">
    <citation type="submission" date="2017-12" db="EMBL/GenBank/DDBJ databases">
        <title>The draft genome sequence of Brumimicrobium saltpan LHR20.</title>
        <authorList>
            <person name="Do Z.-J."/>
            <person name="Luo H.-R."/>
        </authorList>
    </citation>
    <scope>NUCLEOTIDE SEQUENCE [LARGE SCALE GENOMIC DNA]</scope>
    <source>
        <strain evidence="1 2">LHR20</strain>
    </source>
</reference>
<name>A0A2I0R391_9FLAO</name>
<proteinExistence type="predicted"/>
<dbReference type="AlphaFoldDB" id="A0A2I0R391"/>
<protein>
    <recommendedName>
        <fullName evidence="3">MalT-like TPR region domain-containing protein</fullName>
    </recommendedName>
</protein>
<comment type="caution">
    <text evidence="1">The sequence shown here is derived from an EMBL/GenBank/DDBJ whole genome shotgun (WGS) entry which is preliminary data.</text>
</comment>
<keyword evidence="2" id="KW-1185">Reference proteome</keyword>
<organism evidence="1 2">
    <name type="scientific">Brumimicrobium salinarum</name>
    <dbReference type="NCBI Taxonomy" id="2058658"/>
    <lineage>
        <taxon>Bacteria</taxon>
        <taxon>Pseudomonadati</taxon>
        <taxon>Bacteroidota</taxon>
        <taxon>Flavobacteriia</taxon>
        <taxon>Flavobacteriales</taxon>
        <taxon>Crocinitomicaceae</taxon>
        <taxon>Brumimicrobium</taxon>
    </lineage>
</organism>
<evidence type="ECO:0008006" key="3">
    <source>
        <dbReference type="Google" id="ProtNLM"/>
    </source>
</evidence>